<evidence type="ECO:0000256" key="1">
    <source>
        <dbReference type="SAM" id="MobiDB-lite"/>
    </source>
</evidence>
<feature type="region of interest" description="Disordered" evidence="1">
    <location>
        <begin position="257"/>
        <end position="353"/>
    </location>
</feature>
<feature type="compositionally biased region" description="Polar residues" evidence="1">
    <location>
        <begin position="988"/>
        <end position="1007"/>
    </location>
</feature>
<keyword evidence="3" id="KW-1185">Reference proteome</keyword>
<feature type="compositionally biased region" description="Basic and acidic residues" evidence="1">
    <location>
        <begin position="617"/>
        <end position="629"/>
    </location>
</feature>
<feature type="compositionally biased region" description="Gly residues" evidence="1">
    <location>
        <begin position="738"/>
        <end position="747"/>
    </location>
</feature>
<dbReference type="EMBL" id="JAGHQM010000720">
    <property type="protein sequence ID" value="KAH0558851.1"/>
    <property type="molecule type" value="Genomic_DNA"/>
</dbReference>
<evidence type="ECO:0000313" key="2">
    <source>
        <dbReference type="EMBL" id="KAH0558851.1"/>
    </source>
</evidence>
<feature type="compositionally biased region" description="Polar residues" evidence="1">
    <location>
        <begin position="831"/>
        <end position="845"/>
    </location>
</feature>
<feature type="compositionally biased region" description="Polar residues" evidence="1">
    <location>
        <begin position="283"/>
        <end position="295"/>
    </location>
</feature>
<dbReference type="Proteomes" id="UP000750711">
    <property type="component" value="Unassembled WGS sequence"/>
</dbReference>
<feature type="compositionally biased region" description="Basic and acidic residues" evidence="1">
    <location>
        <begin position="521"/>
        <end position="546"/>
    </location>
</feature>
<feature type="compositionally biased region" description="Polar residues" evidence="1">
    <location>
        <begin position="967"/>
        <end position="976"/>
    </location>
</feature>
<feature type="compositionally biased region" description="Polar residues" evidence="1">
    <location>
        <begin position="945"/>
        <end position="960"/>
    </location>
</feature>
<feature type="compositionally biased region" description="Basic and acidic residues" evidence="1">
    <location>
        <begin position="571"/>
        <end position="591"/>
    </location>
</feature>
<feature type="compositionally biased region" description="Basic and acidic residues" evidence="1">
    <location>
        <begin position="793"/>
        <end position="803"/>
    </location>
</feature>
<feature type="compositionally biased region" description="Basic and acidic residues" evidence="1">
    <location>
        <begin position="296"/>
        <end position="310"/>
    </location>
</feature>
<name>A0A9P8RNZ6_9PEZI</name>
<accession>A0A9P8RNZ6</accession>
<feature type="compositionally biased region" description="Polar residues" evidence="1">
    <location>
        <begin position="1015"/>
        <end position="1042"/>
    </location>
</feature>
<feature type="non-terminal residue" evidence="2">
    <location>
        <position position="1099"/>
    </location>
</feature>
<feature type="compositionally biased region" description="Basic and acidic residues" evidence="1">
    <location>
        <begin position="335"/>
        <end position="352"/>
    </location>
</feature>
<feature type="compositionally biased region" description="Polar residues" evidence="1">
    <location>
        <begin position="688"/>
        <end position="699"/>
    </location>
</feature>
<feature type="compositionally biased region" description="Basic and acidic residues" evidence="1">
    <location>
        <begin position="554"/>
        <end position="563"/>
    </location>
</feature>
<sequence>MPKLKQLLCSVEHVDSNVPFHEYGTSYGDGFVQTHIVVPAAPVRFTLHLTSTGYIAPGMAMFVFMDGVYQCNRNVDGLVPPGEGTERSQTEIDFLVRQKEQMLNDDMWLGREWSFEMFNIADSTIAPPFSTVSATPGKGYMPQLLGTDPSSLVLGDLSFDGAADYRPPGHVGFGHDGIEEQSTRSGSKIVRFGDSEDLDQPYDRSNTHWGLLYRAPSTGAWHAMDGSYDGGPRRDRFRPDDTWERRTQAYEHYHEDWRNPNGRLNEAKDRSTLQDGGYYQRRNPCNHSRTRSPANNERRPKDRQRDHDGDLPSAPGPFVVDIGSGTYHPSARNHQGYDRRYHHPESEVEAREQYSNGHDMQYQYGRSWYGGIQGHWGGGGSGGHGIGKAGNSYRSFREPSQPPSPLSPIQGQRPGFRTCKVPSCQKGENAIDDRRDALQGGLKSDNDIGQSRCSCDNGGDTSDYGAKPDISNWVINDGIGTWRPPVRTDNNSGGAGRSAPDSPADNFNITDIGQGTWIDPIAKDQQRAEARNRISDTNRSSQRESVAHTNRGNDGGRRNDNRPSQRSNWSESKRSRGNEDSSRQEGIRSNDRGNMVGGGASDDRRDGRRTGASNRSECGKSKGNDHPSERISNIPNERDDNGRNPVWGGAKSDHRDQENAWKNGGGSRGNWQPTTRGGNRPNERGHNNESWNAGRNNSRSNDDIASRCGKGKATNHSNTGQEDIDTGERRNGEQFNWGGNGRNGGSAYGSHPNAEQGHLNNNNNNRWRSGNSSHHDTSVRTGGNDHLSSQVRGGHDGGGKDNRSTSGRSKCRGGNNGKSSYGGSAWGGGETNNYPAKSAKPNSDGNGWRANVDYTMSNRGGEFASHRADDNPNGDDGGGWGGGEAGLGHGDLNAASANDRWGVSSGIGKDWNGGSGNGSGNDNNGEDRGSGNNRSGDYGYGNINPGDQNGNIDGSNNNERWNGGDFLNSNSNSTNGYWGGPDNETGNRDNTGLDSFNYQTNDTSGNDTYAAGEANPTNVQQTDPAAEQPTTTPSHPSAQASQPYEKPYWASWKAQSERAQSPAEPNTGRKRANNVHIGDEVPLYSIHKDQLRNHSASHQ</sequence>
<protein>
    <submittedName>
        <fullName evidence="2">Uncharacterized protein</fullName>
    </submittedName>
</protein>
<evidence type="ECO:0000313" key="3">
    <source>
        <dbReference type="Proteomes" id="UP000750711"/>
    </source>
</evidence>
<reference evidence="2" key="1">
    <citation type="submission" date="2021-03" db="EMBL/GenBank/DDBJ databases">
        <title>Comparative genomics and phylogenomic investigation of the class Geoglossomycetes provide insights into ecological specialization and systematics.</title>
        <authorList>
            <person name="Melie T."/>
            <person name="Pirro S."/>
            <person name="Miller A.N."/>
            <person name="Quandt A."/>
        </authorList>
    </citation>
    <scope>NUCLEOTIDE SEQUENCE</scope>
    <source>
        <strain evidence="2">CAQ_001_2017</strain>
    </source>
</reference>
<feature type="region of interest" description="Disordered" evidence="1">
    <location>
        <begin position="476"/>
        <end position="1099"/>
    </location>
</feature>
<proteinExistence type="predicted"/>
<dbReference type="AlphaFoldDB" id="A0A9P8RNZ6"/>
<gene>
    <name evidence="2" type="ORF">GP486_004515</name>
</gene>
<organism evidence="2 3">
    <name type="scientific">Trichoglossum hirsutum</name>
    <dbReference type="NCBI Taxonomy" id="265104"/>
    <lineage>
        <taxon>Eukaryota</taxon>
        <taxon>Fungi</taxon>
        <taxon>Dikarya</taxon>
        <taxon>Ascomycota</taxon>
        <taxon>Pezizomycotina</taxon>
        <taxon>Geoglossomycetes</taxon>
        <taxon>Geoglossales</taxon>
        <taxon>Geoglossaceae</taxon>
        <taxon>Trichoglossum</taxon>
    </lineage>
</organism>
<feature type="region of interest" description="Disordered" evidence="1">
    <location>
        <begin position="380"/>
        <end position="430"/>
    </location>
</feature>
<comment type="caution">
    <text evidence="2">The sequence shown here is derived from an EMBL/GenBank/DDBJ whole genome shotgun (WGS) entry which is preliminary data.</text>
</comment>
<feature type="compositionally biased region" description="Gly residues" evidence="1">
    <location>
        <begin position="875"/>
        <end position="889"/>
    </location>
</feature>